<gene>
    <name evidence="2" type="ORF">FRACYDRAFT_250786</name>
</gene>
<sequence>MSYNNIFNSIDTKSFAYQKNCLTSPIQSSAIGAILFSALDAFQGVPIQEVIKPQKLGTYFGAMYLYHAMQCPMEGIHGRSSLWHNIISGGTIGFFGFTSGRLGIPFISNPYAINGIPPQLLAFGVYGTLSGLLAGGLGNKRF</sequence>
<protein>
    <submittedName>
        <fullName evidence="2">Uncharacterized protein</fullName>
    </submittedName>
</protein>
<proteinExistence type="predicted"/>
<dbReference type="Proteomes" id="UP000095751">
    <property type="component" value="Unassembled WGS sequence"/>
</dbReference>
<reference evidence="2 3" key="1">
    <citation type="submission" date="2016-09" db="EMBL/GenBank/DDBJ databases">
        <title>Extensive genetic diversity and differential bi-allelic expression allows diatom success in the polar Southern Ocean.</title>
        <authorList>
            <consortium name="DOE Joint Genome Institute"/>
            <person name="Mock T."/>
            <person name="Otillar R.P."/>
            <person name="Strauss J."/>
            <person name="Dupont C."/>
            <person name="Frickenhaus S."/>
            <person name="Maumus F."/>
            <person name="Mcmullan M."/>
            <person name="Sanges R."/>
            <person name="Schmutz J."/>
            <person name="Toseland A."/>
            <person name="Valas R."/>
            <person name="Veluchamy A."/>
            <person name="Ward B.J."/>
            <person name="Allen A."/>
            <person name="Barry K."/>
            <person name="Falciatore A."/>
            <person name="Ferrante M."/>
            <person name="Fortunato A.E."/>
            <person name="Gloeckner G."/>
            <person name="Gruber A."/>
            <person name="Hipkin R."/>
            <person name="Janech M."/>
            <person name="Kroth P."/>
            <person name="Leese F."/>
            <person name="Lindquist E."/>
            <person name="Lyon B.R."/>
            <person name="Martin J."/>
            <person name="Mayer C."/>
            <person name="Parker M."/>
            <person name="Quesneville H."/>
            <person name="Raymond J."/>
            <person name="Uhlig C."/>
            <person name="Valentin K.U."/>
            <person name="Worden A.Z."/>
            <person name="Armbrust E.V."/>
            <person name="Bowler C."/>
            <person name="Green B."/>
            <person name="Moulton V."/>
            <person name="Van Oosterhout C."/>
            <person name="Grigoriev I."/>
        </authorList>
    </citation>
    <scope>NUCLEOTIDE SEQUENCE [LARGE SCALE GENOMIC DNA]</scope>
    <source>
        <strain evidence="2 3">CCMP1102</strain>
    </source>
</reference>
<dbReference type="AlphaFoldDB" id="A0A1E7EP79"/>
<dbReference type="KEGG" id="fcy:FRACYDRAFT_250786"/>
<evidence type="ECO:0000313" key="3">
    <source>
        <dbReference type="Proteomes" id="UP000095751"/>
    </source>
</evidence>
<keyword evidence="1" id="KW-0472">Membrane</keyword>
<evidence type="ECO:0000256" key="1">
    <source>
        <dbReference type="SAM" id="Phobius"/>
    </source>
</evidence>
<feature type="transmembrane region" description="Helical" evidence="1">
    <location>
        <begin position="120"/>
        <end position="138"/>
    </location>
</feature>
<keyword evidence="1" id="KW-1133">Transmembrane helix</keyword>
<name>A0A1E7EP79_9STRA</name>
<dbReference type="OrthoDB" id="424667at2759"/>
<dbReference type="InParanoid" id="A0A1E7EP79"/>
<evidence type="ECO:0000313" key="2">
    <source>
        <dbReference type="EMBL" id="OEU07760.1"/>
    </source>
</evidence>
<keyword evidence="3" id="KW-1185">Reference proteome</keyword>
<keyword evidence="1" id="KW-0812">Transmembrane</keyword>
<accession>A0A1E7EP79</accession>
<organism evidence="2 3">
    <name type="scientific">Fragilariopsis cylindrus CCMP1102</name>
    <dbReference type="NCBI Taxonomy" id="635003"/>
    <lineage>
        <taxon>Eukaryota</taxon>
        <taxon>Sar</taxon>
        <taxon>Stramenopiles</taxon>
        <taxon>Ochrophyta</taxon>
        <taxon>Bacillariophyta</taxon>
        <taxon>Bacillariophyceae</taxon>
        <taxon>Bacillariophycidae</taxon>
        <taxon>Bacillariales</taxon>
        <taxon>Bacillariaceae</taxon>
        <taxon>Fragilariopsis</taxon>
    </lineage>
</organism>
<dbReference type="EMBL" id="KV784384">
    <property type="protein sequence ID" value="OEU07760.1"/>
    <property type="molecule type" value="Genomic_DNA"/>
</dbReference>
<feature type="transmembrane region" description="Helical" evidence="1">
    <location>
        <begin position="82"/>
        <end position="100"/>
    </location>
</feature>